<name>A0A5A7PUF6_STRAF</name>
<comment type="caution">
    <text evidence="2">The sequence shown here is derived from an EMBL/GenBank/DDBJ whole genome shotgun (WGS) entry which is preliminary data.</text>
</comment>
<gene>
    <name evidence="2" type="ORF">STAS_12648</name>
</gene>
<dbReference type="InterPro" id="IPR040256">
    <property type="entry name" value="At4g02000-like"/>
</dbReference>
<dbReference type="AlphaFoldDB" id="A0A5A7PUF6"/>
<dbReference type="OrthoDB" id="998732at2759"/>
<protein>
    <submittedName>
        <fullName evidence="2">Zinc knuckle (CCHC-type) family protein</fullName>
    </submittedName>
</protein>
<evidence type="ECO:0000256" key="1">
    <source>
        <dbReference type="SAM" id="MobiDB-lite"/>
    </source>
</evidence>
<proteinExistence type="predicted"/>
<evidence type="ECO:0000313" key="2">
    <source>
        <dbReference type="EMBL" id="GER36318.1"/>
    </source>
</evidence>
<evidence type="ECO:0000313" key="3">
    <source>
        <dbReference type="Proteomes" id="UP000325081"/>
    </source>
</evidence>
<sequence>MLYARLAVVLDIRKPLCASFAIRGKVQRVEYEFFPNICFHCGIYGHAVALCPDRSSSSAGEGESADGVAQRNGNRDTTGDAAGGSTKTAEDDGGNSSVYGPWIVAKTMNRPANGCSRGDKVVGLKQPVNGGGRGSRFDALWEHEREEHESVQGVEPTFTFGLEKSMLGSSSGASGPDKGKEEWRRFSGKSKK</sequence>
<accession>A0A5A7PUF6</accession>
<organism evidence="2 3">
    <name type="scientific">Striga asiatica</name>
    <name type="common">Asiatic witchweed</name>
    <name type="synonym">Buchnera asiatica</name>
    <dbReference type="NCBI Taxonomy" id="4170"/>
    <lineage>
        <taxon>Eukaryota</taxon>
        <taxon>Viridiplantae</taxon>
        <taxon>Streptophyta</taxon>
        <taxon>Embryophyta</taxon>
        <taxon>Tracheophyta</taxon>
        <taxon>Spermatophyta</taxon>
        <taxon>Magnoliopsida</taxon>
        <taxon>eudicotyledons</taxon>
        <taxon>Gunneridae</taxon>
        <taxon>Pentapetalae</taxon>
        <taxon>asterids</taxon>
        <taxon>lamiids</taxon>
        <taxon>Lamiales</taxon>
        <taxon>Orobanchaceae</taxon>
        <taxon>Buchnereae</taxon>
        <taxon>Striga</taxon>
    </lineage>
</organism>
<dbReference type="PANTHER" id="PTHR31286:SF99">
    <property type="entry name" value="DUF4283 DOMAIN-CONTAINING PROTEIN"/>
    <property type="match status" value="1"/>
</dbReference>
<feature type="region of interest" description="Disordered" evidence="1">
    <location>
        <begin position="55"/>
        <end position="96"/>
    </location>
</feature>
<feature type="region of interest" description="Disordered" evidence="1">
    <location>
        <begin position="164"/>
        <end position="192"/>
    </location>
</feature>
<keyword evidence="3" id="KW-1185">Reference proteome</keyword>
<reference evidence="3" key="1">
    <citation type="journal article" date="2019" name="Curr. Biol.">
        <title>Genome Sequence of Striga asiatica Provides Insight into the Evolution of Plant Parasitism.</title>
        <authorList>
            <person name="Yoshida S."/>
            <person name="Kim S."/>
            <person name="Wafula E.K."/>
            <person name="Tanskanen J."/>
            <person name="Kim Y.M."/>
            <person name="Honaas L."/>
            <person name="Yang Z."/>
            <person name="Spallek T."/>
            <person name="Conn C.E."/>
            <person name="Ichihashi Y."/>
            <person name="Cheong K."/>
            <person name="Cui S."/>
            <person name="Der J.P."/>
            <person name="Gundlach H."/>
            <person name="Jiao Y."/>
            <person name="Hori C."/>
            <person name="Ishida J.K."/>
            <person name="Kasahara H."/>
            <person name="Kiba T."/>
            <person name="Kim M.S."/>
            <person name="Koo N."/>
            <person name="Laohavisit A."/>
            <person name="Lee Y.H."/>
            <person name="Lumba S."/>
            <person name="McCourt P."/>
            <person name="Mortimer J.C."/>
            <person name="Mutuku J.M."/>
            <person name="Nomura T."/>
            <person name="Sasaki-Sekimoto Y."/>
            <person name="Seto Y."/>
            <person name="Wang Y."/>
            <person name="Wakatake T."/>
            <person name="Sakakibara H."/>
            <person name="Demura T."/>
            <person name="Yamaguchi S."/>
            <person name="Yoneyama K."/>
            <person name="Manabe R.I."/>
            <person name="Nelson D.C."/>
            <person name="Schulman A.H."/>
            <person name="Timko M.P."/>
            <person name="dePamphilis C.W."/>
            <person name="Choi D."/>
            <person name="Shirasu K."/>
        </authorList>
    </citation>
    <scope>NUCLEOTIDE SEQUENCE [LARGE SCALE GENOMIC DNA]</scope>
    <source>
        <strain evidence="3">cv. UVA1</strain>
    </source>
</reference>
<dbReference type="EMBL" id="BKCP01005139">
    <property type="protein sequence ID" value="GER36318.1"/>
    <property type="molecule type" value="Genomic_DNA"/>
</dbReference>
<dbReference type="PANTHER" id="PTHR31286">
    <property type="entry name" value="GLYCINE-RICH CELL WALL STRUCTURAL PROTEIN 1.8-LIKE"/>
    <property type="match status" value="1"/>
</dbReference>
<dbReference type="Proteomes" id="UP000325081">
    <property type="component" value="Unassembled WGS sequence"/>
</dbReference>